<accession>A0A1S1RAH3</accession>
<dbReference type="Gene3D" id="1.10.357.10">
    <property type="entry name" value="Tetracycline Repressor, domain 2"/>
    <property type="match status" value="1"/>
</dbReference>
<dbReference type="SUPFAM" id="SSF48498">
    <property type="entry name" value="Tetracyclin repressor-like, C-terminal domain"/>
    <property type="match status" value="1"/>
</dbReference>
<dbReference type="InterPro" id="IPR036271">
    <property type="entry name" value="Tet_transcr_reg_TetR-rel_C_sf"/>
</dbReference>
<dbReference type="EMBL" id="MAXA01000047">
    <property type="protein sequence ID" value="OHV42262.1"/>
    <property type="molecule type" value="Genomic_DNA"/>
</dbReference>
<evidence type="ECO:0000313" key="5">
    <source>
        <dbReference type="Proteomes" id="UP000179769"/>
    </source>
</evidence>
<dbReference type="Proteomes" id="UP000179769">
    <property type="component" value="Unassembled WGS sequence"/>
</dbReference>
<evidence type="ECO:0000256" key="2">
    <source>
        <dbReference type="PROSITE-ProRule" id="PRU00335"/>
    </source>
</evidence>
<dbReference type="AlphaFoldDB" id="A0A1S1RAH3"/>
<feature type="domain" description="HTH tetR-type" evidence="3">
    <location>
        <begin position="1"/>
        <end position="54"/>
    </location>
</feature>
<dbReference type="InterPro" id="IPR050109">
    <property type="entry name" value="HTH-type_TetR-like_transc_reg"/>
</dbReference>
<organism evidence="4 5">
    <name type="scientific">Parafrankia soli</name>
    <dbReference type="NCBI Taxonomy" id="2599596"/>
    <lineage>
        <taxon>Bacteria</taxon>
        <taxon>Bacillati</taxon>
        <taxon>Actinomycetota</taxon>
        <taxon>Actinomycetes</taxon>
        <taxon>Frankiales</taxon>
        <taxon>Frankiaceae</taxon>
        <taxon>Parafrankia</taxon>
    </lineage>
</organism>
<comment type="caution">
    <text evidence="4">The sequence shown here is derived from an EMBL/GenBank/DDBJ whole genome shotgun (WGS) entry which is preliminary data.</text>
</comment>
<evidence type="ECO:0000259" key="3">
    <source>
        <dbReference type="PROSITE" id="PS50977"/>
    </source>
</evidence>
<evidence type="ECO:0000256" key="1">
    <source>
        <dbReference type="ARBA" id="ARBA00023125"/>
    </source>
</evidence>
<gene>
    <name evidence="4" type="ORF">BBK14_10980</name>
</gene>
<dbReference type="InterPro" id="IPR009057">
    <property type="entry name" value="Homeodomain-like_sf"/>
</dbReference>
<dbReference type="InterPro" id="IPR039536">
    <property type="entry name" value="TetR_C_Proteobacteria"/>
</dbReference>
<evidence type="ECO:0000313" key="4">
    <source>
        <dbReference type="EMBL" id="OHV42262.1"/>
    </source>
</evidence>
<feature type="DNA-binding region" description="H-T-H motif" evidence="2">
    <location>
        <begin position="17"/>
        <end position="36"/>
    </location>
</feature>
<dbReference type="PANTHER" id="PTHR30055">
    <property type="entry name" value="HTH-TYPE TRANSCRIPTIONAL REGULATOR RUTR"/>
    <property type="match status" value="1"/>
</dbReference>
<dbReference type="PANTHER" id="PTHR30055:SF146">
    <property type="entry name" value="HTH-TYPE TRANSCRIPTIONAL DUAL REGULATOR CECR"/>
    <property type="match status" value="1"/>
</dbReference>
<name>A0A1S1RAH3_9ACTN</name>
<keyword evidence="1 2" id="KW-0238">DNA-binding</keyword>
<protein>
    <submittedName>
        <fullName evidence="4">Transcriptional regulator</fullName>
    </submittedName>
</protein>
<sequence>MEAALDLFVRQGYAATTLDDIATATPVSRQTVYNHFGDKETLFRAVIDTHLNATLEALHASADRPTTSPAERPVDAESQLNDLARRLTAIFLNPRTASLRRLLQSEGPRQPHLLELWRTRVAGPVWSEVISQLTRLTHAGALRIDDPVRAASQFIVLVTGTAWQITEAGVFLYPPPPGVDGEQLDTAVRSCVALFVRGYRQTTQ</sequence>
<dbReference type="PROSITE" id="PS50977">
    <property type="entry name" value="HTH_TETR_2"/>
    <property type="match status" value="1"/>
</dbReference>
<dbReference type="SUPFAM" id="SSF46689">
    <property type="entry name" value="Homeodomain-like"/>
    <property type="match status" value="1"/>
</dbReference>
<reference evidence="5" key="1">
    <citation type="submission" date="2016-07" db="EMBL/GenBank/DDBJ databases">
        <title>Frankia sp. NRRL B-16219 Genome sequencing.</title>
        <authorList>
            <person name="Ghodhbane-Gtari F."/>
            <person name="Swanson E."/>
            <person name="Gueddou A."/>
            <person name="Louati M."/>
            <person name="Nouioui I."/>
            <person name="Hezbri K."/>
            <person name="Abebe-Akele F."/>
            <person name="Simpson S."/>
            <person name="Morris K."/>
            <person name="Thomas K."/>
            <person name="Gtari M."/>
            <person name="Tisa L.S."/>
        </authorList>
    </citation>
    <scope>NUCLEOTIDE SEQUENCE [LARGE SCALE GENOMIC DNA]</scope>
    <source>
        <strain evidence="5">NRRL B-16219</strain>
    </source>
</reference>
<dbReference type="Pfam" id="PF14246">
    <property type="entry name" value="TetR_C_7"/>
    <property type="match status" value="1"/>
</dbReference>
<dbReference type="GO" id="GO:0000976">
    <property type="term" value="F:transcription cis-regulatory region binding"/>
    <property type="evidence" value="ECO:0007669"/>
    <property type="project" value="TreeGrafter"/>
</dbReference>
<keyword evidence="5" id="KW-1185">Reference proteome</keyword>
<dbReference type="GO" id="GO:0003700">
    <property type="term" value="F:DNA-binding transcription factor activity"/>
    <property type="evidence" value="ECO:0007669"/>
    <property type="project" value="TreeGrafter"/>
</dbReference>
<proteinExistence type="predicted"/>
<dbReference type="InterPro" id="IPR001647">
    <property type="entry name" value="HTH_TetR"/>
</dbReference>
<dbReference type="Pfam" id="PF00440">
    <property type="entry name" value="TetR_N"/>
    <property type="match status" value="1"/>
</dbReference>